<dbReference type="InterPro" id="IPR003439">
    <property type="entry name" value="ABC_transporter-like_ATP-bd"/>
</dbReference>
<dbReference type="SUPFAM" id="SSF90123">
    <property type="entry name" value="ABC transporter transmembrane region"/>
    <property type="match status" value="1"/>
</dbReference>
<evidence type="ECO:0000256" key="8">
    <source>
        <dbReference type="ARBA" id="ARBA00022967"/>
    </source>
</evidence>
<dbReference type="Gene3D" id="1.20.1560.10">
    <property type="entry name" value="ABC transporter type 1, transmembrane domain"/>
    <property type="match status" value="1"/>
</dbReference>
<proteinExistence type="predicted"/>
<comment type="caution">
    <text evidence="14">The sequence shown here is derived from an EMBL/GenBank/DDBJ whole genome shotgun (WGS) entry which is preliminary data.</text>
</comment>
<keyword evidence="10 11" id="KW-0472">Membrane</keyword>
<feature type="transmembrane region" description="Helical" evidence="11">
    <location>
        <begin position="171"/>
        <end position="193"/>
    </location>
</feature>
<dbReference type="EMBL" id="JAAKDE010000046">
    <property type="protein sequence ID" value="MBA2134075.1"/>
    <property type="molecule type" value="Genomic_DNA"/>
</dbReference>
<evidence type="ECO:0000313" key="15">
    <source>
        <dbReference type="Proteomes" id="UP000657177"/>
    </source>
</evidence>
<feature type="domain" description="ABC transporter" evidence="12">
    <location>
        <begin position="377"/>
        <end position="588"/>
    </location>
</feature>
<evidence type="ECO:0000313" key="14">
    <source>
        <dbReference type="EMBL" id="MBA2134075.1"/>
    </source>
</evidence>
<evidence type="ECO:0000256" key="1">
    <source>
        <dbReference type="ARBA" id="ARBA00004651"/>
    </source>
</evidence>
<keyword evidence="6" id="KW-0378">Hydrolase</keyword>
<accession>A0A8J6LJR3</accession>
<keyword evidence="15" id="KW-1185">Reference proteome</keyword>
<feature type="transmembrane region" description="Helical" evidence="11">
    <location>
        <begin position="199"/>
        <end position="218"/>
    </location>
</feature>
<dbReference type="InterPro" id="IPR017871">
    <property type="entry name" value="ABC_transporter-like_CS"/>
</dbReference>
<dbReference type="InterPro" id="IPR005897">
    <property type="entry name" value="Pept_C39_ABC_bacteriocin"/>
</dbReference>
<gene>
    <name evidence="14" type="ORF">G5B42_11100</name>
</gene>
<evidence type="ECO:0000256" key="11">
    <source>
        <dbReference type="SAM" id="Phobius"/>
    </source>
</evidence>
<dbReference type="Proteomes" id="UP000657177">
    <property type="component" value="Unassembled WGS sequence"/>
</dbReference>
<dbReference type="PROSITE" id="PS00211">
    <property type="entry name" value="ABC_TRANSPORTER_1"/>
    <property type="match status" value="1"/>
</dbReference>
<dbReference type="GO" id="GO:0005886">
    <property type="term" value="C:plasma membrane"/>
    <property type="evidence" value="ECO:0007669"/>
    <property type="project" value="UniProtKB-SubCell"/>
</dbReference>
<evidence type="ECO:0000259" key="12">
    <source>
        <dbReference type="PROSITE" id="PS50893"/>
    </source>
</evidence>
<dbReference type="GO" id="GO:0005524">
    <property type="term" value="F:ATP binding"/>
    <property type="evidence" value="ECO:0007669"/>
    <property type="project" value="UniProtKB-KW"/>
</dbReference>
<comment type="subcellular location">
    <subcellularLocation>
        <location evidence="1">Cell membrane</location>
        <topology evidence="1">Multi-pass membrane protein</topology>
    </subcellularLocation>
</comment>
<organism evidence="14 15">
    <name type="scientific">Capillibacterium thermochitinicola</name>
    <dbReference type="NCBI Taxonomy" id="2699427"/>
    <lineage>
        <taxon>Bacteria</taxon>
        <taxon>Bacillati</taxon>
        <taxon>Bacillota</taxon>
        <taxon>Capillibacterium</taxon>
    </lineage>
</organism>
<dbReference type="PANTHER" id="PTHR43394:SF1">
    <property type="entry name" value="ATP-BINDING CASSETTE SUB-FAMILY B MEMBER 10, MITOCHONDRIAL"/>
    <property type="match status" value="1"/>
</dbReference>
<evidence type="ECO:0000256" key="6">
    <source>
        <dbReference type="ARBA" id="ARBA00022801"/>
    </source>
</evidence>
<dbReference type="GO" id="GO:0008234">
    <property type="term" value="F:cysteine-type peptidase activity"/>
    <property type="evidence" value="ECO:0007669"/>
    <property type="project" value="InterPro"/>
</dbReference>
<feature type="non-terminal residue" evidence="14">
    <location>
        <position position="1"/>
    </location>
</feature>
<keyword evidence="7" id="KW-0067">ATP-binding</keyword>
<dbReference type="CDD" id="cd18570">
    <property type="entry name" value="ABC_6TM_PCAT1_LagD_like"/>
    <property type="match status" value="1"/>
</dbReference>
<dbReference type="InterPro" id="IPR027417">
    <property type="entry name" value="P-loop_NTPase"/>
</dbReference>
<feature type="transmembrane region" description="Helical" evidence="11">
    <location>
        <begin position="60"/>
        <end position="86"/>
    </location>
</feature>
<dbReference type="PROSITE" id="PS50893">
    <property type="entry name" value="ABC_TRANSPORTER_2"/>
    <property type="match status" value="1"/>
</dbReference>
<dbReference type="InterPro" id="IPR011527">
    <property type="entry name" value="ABC1_TM_dom"/>
</dbReference>
<evidence type="ECO:0000256" key="3">
    <source>
        <dbReference type="ARBA" id="ARBA00022475"/>
    </source>
</evidence>
<feature type="domain" description="ABC transmembrane type-1" evidence="13">
    <location>
        <begin position="64"/>
        <end position="343"/>
    </location>
</feature>
<dbReference type="GO" id="GO:0016887">
    <property type="term" value="F:ATP hydrolysis activity"/>
    <property type="evidence" value="ECO:0007669"/>
    <property type="project" value="InterPro"/>
</dbReference>
<dbReference type="InterPro" id="IPR036640">
    <property type="entry name" value="ABC1_TM_sf"/>
</dbReference>
<feature type="transmembrane region" description="Helical" evidence="11">
    <location>
        <begin position="98"/>
        <end position="118"/>
    </location>
</feature>
<dbReference type="Gene3D" id="3.90.70.10">
    <property type="entry name" value="Cysteine proteinases"/>
    <property type="match status" value="1"/>
</dbReference>
<evidence type="ECO:0000256" key="4">
    <source>
        <dbReference type="ARBA" id="ARBA00022692"/>
    </source>
</evidence>
<dbReference type="InterPro" id="IPR039421">
    <property type="entry name" value="Type_1_exporter"/>
</dbReference>
<dbReference type="PANTHER" id="PTHR43394">
    <property type="entry name" value="ATP-DEPENDENT PERMEASE MDL1, MITOCHONDRIAL"/>
    <property type="match status" value="1"/>
</dbReference>
<evidence type="ECO:0000256" key="2">
    <source>
        <dbReference type="ARBA" id="ARBA00022448"/>
    </source>
</evidence>
<feature type="transmembrane region" description="Helical" evidence="11">
    <location>
        <begin position="289"/>
        <end position="308"/>
    </location>
</feature>
<protein>
    <submittedName>
        <fullName evidence="14">Peptidase domain-containing ABC transporter</fullName>
    </submittedName>
</protein>
<keyword evidence="4 11" id="KW-0812">Transmembrane</keyword>
<keyword evidence="2" id="KW-0813">Transport</keyword>
<keyword evidence="8" id="KW-1278">Translocase</keyword>
<dbReference type="RefSeq" id="WP_181340539.1">
    <property type="nucleotide sequence ID" value="NZ_JAAKDE010000046.1"/>
</dbReference>
<dbReference type="GO" id="GO:0015421">
    <property type="term" value="F:ABC-type oligopeptide transporter activity"/>
    <property type="evidence" value="ECO:0007669"/>
    <property type="project" value="TreeGrafter"/>
</dbReference>
<dbReference type="AlphaFoldDB" id="A0A8J6LJR3"/>
<name>A0A8J6LJR3_9FIRM</name>
<keyword evidence="9 11" id="KW-1133">Transmembrane helix</keyword>
<dbReference type="Gene3D" id="3.40.50.300">
    <property type="entry name" value="P-loop containing nucleotide triphosphate hydrolases"/>
    <property type="match status" value="1"/>
</dbReference>
<evidence type="ECO:0000256" key="7">
    <source>
        <dbReference type="ARBA" id="ARBA00022840"/>
    </source>
</evidence>
<evidence type="ECO:0000256" key="5">
    <source>
        <dbReference type="ARBA" id="ARBA00022741"/>
    </source>
</evidence>
<keyword evidence="5" id="KW-0547">Nucleotide-binding</keyword>
<dbReference type="Pfam" id="PF00664">
    <property type="entry name" value="ABC_membrane"/>
    <property type="match status" value="1"/>
</dbReference>
<sequence length="589" mass="66447">EMNRISRPAEGIKKYSREEFLKIWSGVLILLVPEERFEKGDKTTGLFGRFFSLITPHKRLLIEIFLASILFTILGIIGAFYFKFLIDEVLIEGMNKTLHLVSVGMIVLVLFRVFLNAFRSHLLSYLSQKIDIALILQYYQHVLKLPLSFFDSRKVGEILSRLSDASKIRNAISGATLTVMIDTLMVIAGGIVLYIQSGILFGISAVLIPFYVLIVLIFNKSFRDIHRKEMEQAADTEAYLVESISGVSTIKAFNGEEEASLETEKRFLKFIRSIFKAVWLRNIQSSFQLVLTLVGEIVILWVGGIQVIKGAISLGELITFNALLAYFFEPIQNLINVHPLLQEAFVAADRLGEILDLKVEKENEHRKINLQKIKGKIEFRDVSFRYGTRELVLKKINLTIQPGEKVALVGESGSGKTTLVKLLLKFYLPEEGEILIDGFNIKDLNLDSLRERIGYVPQDVFLFSGSIYDNIAFGQKLNSPTQIIEAAQKAQAHDFINRLPLRYETPVGERGSNLSGGQKQRIAIARAILKKPDLLILDEATSNLDSITENIIHQTIEEICKDITTIIIAHRLSTVRKSDRIVFLGSSPD</sequence>
<evidence type="ECO:0000259" key="13">
    <source>
        <dbReference type="PROSITE" id="PS50929"/>
    </source>
</evidence>
<dbReference type="SUPFAM" id="SSF52540">
    <property type="entry name" value="P-loop containing nucleoside triphosphate hydrolases"/>
    <property type="match status" value="1"/>
</dbReference>
<dbReference type="SMART" id="SM00382">
    <property type="entry name" value="AAA"/>
    <property type="match status" value="1"/>
</dbReference>
<dbReference type="PROSITE" id="PS50929">
    <property type="entry name" value="ABC_TM1F"/>
    <property type="match status" value="1"/>
</dbReference>
<dbReference type="GO" id="GO:0043214">
    <property type="term" value="F:ABC-type bacteriocin transporter activity"/>
    <property type="evidence" value="ECO:0007669"/>
    <property type="project" value="InterPro"/>
</dbReference>
<dbReference type="FunFam" id="3.40.50.300:FF:000218">
    <property type="entry name" value="Multidrug ABC transporter ATP-binding protein"/>
    <property type="match status" value="1"/>
</dbReference>
<dbReference type="InterPro" id="IPR003593">
    <property type="entry name" value="AAA+_ATPase"/>
</dbReference>
<dbReference type="NCBIfam" id="TIGR01193">
    <property type="entry name" value="bacteriocin_ABC"/>
    <property type="match status" value="1"/>
</dbReference>
<dbReference type="Pfam" id="PF00005">
    <property type="entry name" value="ABC_tran"/>
    <property type="match status" value="1"/>
</dbReference>
<evidence type="ECO:0000256" key="10">
    <source>
        <dbReference type="ARBA" id="ARBA00023136"/>
    </source>
</evidence>
<keyword evidence="3" id="KW-1003">Cell membrane</keyword>
<evidence type="ECO:0000256" key="9">
    <source>
        <dbReference type="ARBA" id="ARBA00022989"/>
    </source>
</evidence>
<reference evidence="14" key="1">
    <citation type="submission" date="2020-06" db="EMBL/GenBank/DDBJ databases">
        <title>Novel chitinolytic bacterium.</title>
        <authorList>
            <person name="Ungkulpasvich U."/>
            <person name="Kosugi A."/>
            <person name="Uke A."/>
        </authorList>
    </citation>
    <scope>NUCLEOTIDE SEQUENCE</scope>
    <source>
        <strain evidence="14">UUS1-1</strain>
    </source>
</reference>